<evidence type="ECO:0000313" key="1">
    <source>
        <dbReference type="EMBL" id="KAI3791577.1"/>
    </source>
</evidence>
<proteinExistence type="predicted"/>
<comment type="caution">
    <text evidence="1">The sequence shown here is derived from an EMBL/GenBank/DDBJ whole genome shotgun (WGS) entry which is preliminary data.</text>
</comment>
<protein>
    <submittedName>
        <fullName evidence="1">Uncharacterized protein</fullName>
    </submittedName>
</protein>
<reference evidence="1 2" key="2">
    <citation type="journal article" date="2022" name="Mol. Ecol. Resour.">
        <title>The genomes of chicory, endive, great burdock and yacon provide insights into Asteraceae paleo-polyploidization history and plant inulin production.</title>
        <authorList>
            <person name="Fan W."/>
            <person name="Wang S."/>
            <person name="Wang H."/>
            <person name="Wang A."/>
            <person name="Jiang F."/>
            <person name="Liu H."/>
            <person name="Zhao H."/>
            <person name="Xu D."/>
            <person name="Zhang Y."/>
        </authorList>
    </citation>
    <scope>NUCLEOTIDE SEQUENCE [LARGE SCALE GENOMIC DNA]</scope>
    <source>
        <strain evidence="2">cv. Punajuju</strain>
        <tissue evidence="1">Leaves</tissue>
    </source>
</reference>
<sequence>MHSFSQKPTVPGELDDETDHYESEDKSDEEDGISDTWDKNSMENNPMNDAPEEGEILPEDHVASVNGMAGDGMAGDGGGIDI</sequence>
<keyword evidence="2" id="KW-1185">Reference proteome</keyword>
<dbReference type="EMBL" id="CM042009">
    <property type="protein sequence ID" value="KAI3791577.1"/>
    <property type="molecule type" value="Genomic_DNA"/>
</dbReference>
<evidence type="ECO:0000313" key="2">
    <source>
        <dbReference type="Proteomes" id="UP001055811"/>
    </source>
</evidence>
<dbReference type="Proteomes" id="UP001055811">
    <property type="component" value="Linkage Group LG01"/>
</dbReference>
<reference evidence="2" key="1">
    <citation type="journal article" date="2022" name="Mol. Ecol. Resour.">
        <title>The genomes of chicory, endive, great burdock and yacon provide insights into Asteraceae palaeo-polyploidization history and plant inulin production.</title>
        <authorList>
            <person name="Fan W."/>
            <person name="Wang S."/>
            <person name="Wang H."/>
            <person name="Wang A."/>
            <person name="Jiang F."/>
            <person name="Liu H."/>
            <person name="Zhao H."/>
            <person name="Xu D."/>
            <person name="Zhang Y."/>
        </authorList>
    </citation>
    <scope>NUCLEOTIDE SEQUENCE [LARGE SCALE GENOMIC DNA]</scope>
    <source>
        <strain evidence="2">cv. Punajuju</strain>
    </source>
</reference>
<gene>
    <name evidence="1" type="ORF">L2E82_05403</name>
</gene>
<name>A0ACB9H9F5_CICIN</name>
<organism evidence="1 2">
    <name type="scientific">Cichorium intybus</name>
    <name type="common">Chicory</name>
    <dbReference type="NCBI Taxonomy" id="13427"/>
    <lineage>
        <taxon>Eukaryota</taxon>
        <taxon>Viridiplantae</taxon>
        <taxon>Streptophyta</taxon>
        <taxon>Embryophyta</taxon>
        <taxon>Tracheophyta</taxon>
        <taxon>Spermatophyta</taxon>
        <taxon>Magnoliopsida</taxon>
        <taxon>eudicotyledons</taxon>
        <taxon>Gunneridae</taxon>
        <taxon>Pentapetalae</taxon>
        <taxon>asterids</taxon>
        <taxon>campanulids</taxon>
        <taxon>Asterales</taxon>
        <taxon>Asteraceae</taxon>
        <taxon>Cichorioideae</taxon>
        <taxon>Cichorieae</taxon>
        <taxon>Cichoriinae</taxon>
        <taxon>Cichorium</taxon>
    </lineage>
</organism>
<accession>A0ACB9H9F5</accession>